<protein>
    <submittedName>
        <fullName evidence="2">Uncharacterized protein</fullName>
    </submittedName>
</protein>
<dbReference type="Proteomes" id="UP000503349">
    <property type="component" value="Chromosome 7"/>
</dbReference>
<keyword evidence="3" id="KW-1185">Reference proteome</keyword>
<name>A0A6G1PQA1_CHAAH</name>
<dbReference type="EMBL" id="CM015718">
    <property type="protein sequence ID" value="KAF3692324.1"/>
    <property type="molecule type" value="Genomic_DNA"/>
</dbReference>
<feature type="region of interest" description="Disordered" evidence="1">
    <location>
        <begin position="1"/>
        <end position="112"/>
    </location>
</feature>
<evidence type="ECO:0000313" key="3">
    <source>
        <dbReference type="Proteomes" id="UP000503349"/>
    </source>
</evidence>
<accession>A0A6G1PQA1</accession>
<organism evidence="2 3">
    <name type="scientific">Channa argus</name>
    <name type="common">Northern snakehead</name>
    <name type="synonym">Ophicephalus argus</name>
    <dbReference type="NCBI Taxonomy" id="215402"/>
    <lineage>
        <taxon>Eukaryota</taxon>
        <taxon>Metazoa</taxon>
        <taxon>Chordata</taxon>
        <taxon>Craniata</taxon>
        <taxon>Vertebrata</taxon>
        <taxon>Euteleostomi</taxon>
        <taxon>Actinopterygii</taxon>
        <taxon>Neopterygii</taxon>
        <taxon>Teleostei</taxon>
        <taxon>Neoteleostei</taxon>
        <taxon>Acanthomorphata</taxon>
        <taxon>Anabantaria</taxon>
        <taxon>Anabantiformes</taxon>
        <taxon>Channoidei</taxon>
        <taxon>Channidae</taxon>
        <taxon>Channa</taxon>
    </lineage>
</organism>
<feature type="compositionally biased region" description="Basic and acidic residues" evidence="1">
    <location>
        <begin position="67"/>
        <end position="97"/>
    </location>
</feature>
<gene>
    <name evidence="2" type="ORF">EXN66_Car008000</name>
</gene>
<reference evidence="3" key="2">
    <citation type="submission" date="2019-02" db="EMBL/GenBank/DDBJ databases">
        <title>Opniocepnalus argus Var Kimnra genome.</title>
        <authorList>
            <person name="Zhou C."/>
            <person name="Xiao S."/>
        </authorList>
    </citation>
    <scope>NUCLEOTIDE SEQUENCE [LARGE SCALE GENOMIC DNA]</scope>
</reference>
<feature type="compositionally biased region" description="Polar residues" evidence="1">
    <location>
        <begin position="1"/>
        <end position="18"/>
    </location>
</feature>
<dbReference type="AlphaFoldDB" id="A0A6G1PQA1"/>
<sequence>MPHSATNTCESRLKNTFATDGRQVGRKVEGRRQTPRREKSKKPRDPACAGASEEEEDGGRGGGGRGRAKEEGSGRERQGRTSTSREREREREADTEVYRQQQRAECSVQAGH</sequence>
<feature type="compositionally biased region" description="Basic and acidic residues" evidence="1">
    <location>
        <begin position="26"/>
        <end position="37"/>
    </location>
</feature>
<evidence type="ECO:0000313" key="2">
    <source>
        <dbReference type="EMBL" id="KAF3692324.1"/>
    </source>
</evidence>
<reference evidence="2 3" key="1">
    <citation type="submission" date="2019-02" db="EMBL/GenBank/DDBJ databases">
        <title>Opniocepnalus argus genome.</title>
        <authorList>
            <person name="Zhou C."/>
            <person name="Xiao S."/>
        </authorList>
    </citation>
    <scope>NUCLEOTIDE SEQUENCE [LARGE SCALE GENOMIC DNA]</scope>
    <source>
        <strain evidence="2">OARG1902GOOAL</strain>
        <tissue evidence="2">Muscle</tissue>
    </source>
</reference>
<proteinExistence type="predicted"/>
<evidence type="ECO:0000256" key="1">
    <source>
        <dbReference type="SAM" id="MobiDB-lite"/>
    </source>
</evidence>